<dbReference type="AlphaFoldDB" id="A0A1M4T2U2"/>
<sequence length="151" mass="17071">MKFTVQNINRFLFLKLPIAWIAGVRLTKLTPEAAEAKARLKWLSQNPFNSMYFAVQAMAAELTTGVLVMREIKESRQPISMLVAENSAVFHKKARGKITFTCNDAALVKAIVNDAVVSKNGQTVWLNSKAFDEEQNCISEFKFKWTLKLKS</sequence>
<dbReference type="InterPro" id="IPR029069">
    <property type="entry name" value="HotDog_dom_sf"/>
</dbReference>
<dbReference type="Gene3D" id="3.10.129.10">
    <property type="entry name" value="Hotdog Thioesterase"/>
    <property type="match status" value="1"/>
</dbReference>
<accession>A0A1M4T2U2</accession>
<gene>
    <name evidence="1" type="ORF">SAMN05444278_101467</name>
</gene>
<evidence type="ECO:0000313" key="1">
    <source>
        <dbReference type="EMBL" id="SHE38786.1"/>
    </source>
</evidence>
<dbReference type="Pfam" id="PF14539">
    <property type="entry name" value="DUF4442"/>
    <property type="match status" value="1"/>
</dbReference>
<organism evidence="1 2">
    <name type="scientific">Psychroflexus salarius</name>
    <dbReference type="NCBI Taxonomy" id="1155689"/>
    <lineage>
        <taxon>Bacteria</taxon>
        <taxon>Pseudomonadati</taxon>
        <taxon>Bacteroidota</taxon>
        <taxon>Flavobacteriia</taxon>
        <taxon>Flavobacteriales</taxon>
        <taxon>Flavobacteriaceae</taxon>
        <taxon>Psychroflexus</taxon>
    </lineage>
</organism>
<dbReference type="InterPro" id="IPR027961">
    <property type="entry name" value="DUF4442"/>
</dbReference>
<dbReference type="EMBL" id="FQTW01000001">
    <property type="protein sequence ID" value="SHE38786.1"/>
    <property type="molecule type" value="Genomic_DNA"/>
</dbReference>
<dbReference type="SUPFAM" id="SSF54637">
    <property type="entry name" value="Thioesterase/thiol ester dehydrase-isomerase"/>
    <property type="match status" value="1"/>
</dbReference>
<evidence type="ECO:0000313" key="2">
    <source>
        <dbReference type="Proteomes" id="UP000184462"/>
    </source>
</evidence>
<dbReference type="Proteomes" id="UP000184462">
    <property type="component" value="Unassembled WGS sequence"/>
</dbReference>
<name>A0A1M4T2U2_9FLAO</name>
<dbReference type="RefSeq" id="WP_073191475.1">
    <property type="nucleotide sequence ID" value="NZ_FQTW01000001.1"/>
</dbReference>
<evidence type="ECO:0008006" key="3">
    <source>
        <dbReference type="Google" id="ProtNLM"/>
    </source>
</evidence>
<proteinExistence type="predicted"/>
<dbReference type="STRING" id="1155689.SAMN05444278_101467"/>
<dbReference type="OrthoDB" id="9153186at2"/>
<keyword evidence="2" id="KW-1185">Reference proteome</keyword>
<protein>
    <recommendedName>
        <fullName evidence="3">Acyl-coenzyme A thioesterase PaaI, contains HGG motif</fullName>
    </recommendedName>
</protein>
<reference evidence="1 2" key="1">
    <citation type="submission" date="2016-11" db="EMBL/GenBank/DDBJ databases">
        <authorList>
            <person name="Jaros S."/>
            <person name="Januszkiewicz K."/>
            <person name="Wedrychowicz H."/>
        </authorList>
    </citation>
    <scope>NUCLEOTIDE SEQUENCE [LARGE SCALE GENOMIC DNA]</scope>
    <source>
        <strain evidence="1 2">DSM 25661</strain>
    </source>
</reference>